<keyword evidence="15 16" id="KW-0539">Nucleus</keyword>
<dbReference type="GO" id="GO:0006298">
    <property type="term" value="P:mismatch repair"/>
    <property type="evidence" value="ECO:0007669"/>
    <property type="project" value="TreeGrafter"/>
</dbReference>
<comment type="subcellular location">
    <subcellularLocation>
        <location evidence="1 16">Nucleus</location>
    </subcellularLocation>
</comment>
<dbReference type="CDD" id="cd09908">
    <property type="entry name" value="H3TH_EXO1"/>
    <property type="match status" value="1"/>
</dbReference>
<dbReference type="InterPro" id="IPR019974">
    <property type="entry name" value="XPG_CS"/>
</dbReference>
<keyword evidence="5 16" id="KW-0479">Metal-binding</keyword>
<dbReference type="PANTHER" id="PTHR11081:SF8">
    <property type="entry name" value="EXONUCLEASE 1"/>
    <property type="match status" value="1"/>
</dbReference>
<feature type="compositionally biased region" description="Basic and acidic residues" evidence="17">
    <location>
        <begin position="781"/>
        <end position="791"/>
    </location>
</feature>
<dbReference type="GO" id="GO:0035312">
    <property type="term" value="F:5'-3' DNA exonuclease activity"/>
    <property type="evidence" value="ECO:0007669"/>
    <property type="project" value="UniProtKB-UniRule"/>
</dbReference>
<dbReference type="GO" id="GO:0006310">
    <property type="term" value="P:DNA recombination"/>
    <property type="evidence" value="ECO:0007669"/>
    <property type="project" value="TreeGrafter"/>
</dbReference>
<feature type="region of interest" description="Disordered" evidence="17">
    <location>
        <begin position="679"/>
        <end position="712"/>
    </location>
</feature>
<dbReference type="Proteomes" id="UP000827092">
    <property type="component" value="Unassembled WGS sequence"/>
</dbReference>
<evidence type="ECO:0000256" key="3">
    <source>
        <dbReference type="ARBA" id="ARBA00020324"/>
    </source>
</evidence>
<dbReference type="PANTHER" id="PTHR11081">
    <property type="entry name" value="FLAP ENDONUCLEASE FAMILY MEMBER"/>
    <property type="match status" value="1"/>
</dbReference>
<keyword evidence="4 16" id="KW-0540">Nuclease</keyword>
<dbReference type="InterPro" id="IPR029060">
    <property type="entry name" value="PIN-like_dom_sf"/>
</dbReference>
<dbReference type="Pfam" id="PF00752">
    <property type="entry name" value="XPG_N"/>
    <property type="match status" value="1"/>
</dbReference>
<feature type="region of interest" description="Disordered" evidence="17">
    <location>
        <begin position="621"/>
        <end position="652"/>
    </location>
</feature>
<dbReference type="GO" id="GO:0005634">
    <property type="term" value="C:nucleus"/>
    <property type="evidence" value="ECO:0007669"/>
    <property type="project" value="UniProtKB-SubCell"/>
</dbReference>
<keyword evidence="9 16" id="KW-0378">Hydrolase</keyword>
<organism evidence="20 21">
    <name type="scientific">Oedothorax gibbosus</name>
    <dbReference type="NCBI Taxonomy" id="931172"/>
    <lineage>
        <taxon>Eukaryota</taxon>
        <taxon>Metazoa</taxon>
        <taxon>Ecdysozoa</taxon>
        <taxon>Arthropoda</taxon>
        <taxon>Chelicerata</taxon>
        <taxon>Arachnida</taxon>
        <taxon>Araneae</taxon>
        <taxon>Araneomorphae</taxon>
        <taxon>Entelegynae</taxon>
        <taxon>Araneoidea</taxon>
        <taxon>Linyphiidae</taxon>
        <taxon>Erigoninae</taxon>
        <taxon>Oedothorax</taxon>
    </lineage>
</organism>
<evidence type="ECO:0000256" key="11">
    <source>
        <dbReference type="ARBA" id="ARBA00022842"/>
    </source>
</evidence>
<evidence type="ECO:0000256" key="2">
    <source>
        <dbReference type="ARBA" id="ARBA00010563"/>
    </source>
</evidence>
<dbReference type="SMART" id="SM00485">
    <property type="entry name" value="XPGN"/>
    <property type="match status" value="1"/>
</dbReference>
<protein>
    <recommendedName>
        <fullName evidence="3 16">Exonuclease 1</fullName>
        <ecNumber evidence="16">3.1.-.-</ecNumber>
    </recommendedName>
</protein>
<evidence type="ECO:0000313" key="21">
    <source>
        <dbReference type="Proteomes" id="UP000827092"/>
    </source>
</evidence>
<comment type="similarity">
    <text evidence="2 16">Belongs to the XPG/RAD2 endonuclease family. EXO1 subfamily.</text>
</comment>
<evidence type="ECO:0000256" key="6">
    <source>
        <dbReference type="ARBA" id="ARBA00022759"/>
    </source>
</evidence>
<keyword evidence="10 16" id="KW-0269">Exonuclease</keyword>
<feature type="compositionally biased region" description="Polar residues" evidence="17">
    <location>
        <begin position="505"/>
        <end position="522"/>
    </location>
</feature>
<dbReference type="GO" id="GO:0017108">
    <property type="term" value="F:5'-flap endonuclease activity"/>
    <property type="evidence" value="ECO:0007669"/>
    <property type="project" value="TreeGrafter"/>
</dbReference>
<feature type="compositionally biased region" description="Polar residues" evidence="17">
    <location>
        <begin position="679"/>
        <end position="695"/>
    </location>
</feature>
<reference evidence="20 21" key="1">
    <citation type="journal article" date="2022" name="Nat. Ecol. Evol.">
        <title>A masculinizing supergene underlies an exaggerated male reproductive morph in a spider.</title>
        <authorList>
            <person name="Hendrickx F."/>
            <person name="De Corte Z."/>
            <person name="Sonet G."/>
            <person name="Van Belleghem S.M."/>
            <person name="Kostlbacher S."/>
            <person name="Vangestel C."/>
        </authorList>
    </citation>
    <scope>NUCLEOTIDE SEQUENCE [LARGE SCALE GENOMIC DNA]</scope>
    <source>
        <strain evidence="20">W744_W776</strain>
    </source>
</reference>
<proteinExistence type="inferred from homology"/>
<dbReference type="AlphaFoldDB" id="A0AAV6VP52"/>
<keyword evidence="12 16" id="KW-0267">Excision nuclease</keyword>
<evidence type="ECO:0000259" key="19">
    <source>
        <dbReference type="SMART" id="SM00485"/>
    </source>
</evidence>
<keyword evidence="7 16" id="KW-0227">DNA damage</keyword>
<gene>
    <name evidence="20" type="ORF">JTE90_007232</name>
</gene>
<dbReference type="GO" id="GO:0003677">
    <property type="term" value="F:DNA binding"/>
    <property type="evidence" value="ECO:0007669"/>
    <property type="project" value="UniProtKB-UniRule"/>
</dbReference>
<keyword evidence="21" id="KW-1185">Reference proteome</keyword>
<dbReference type="InterPro" id="IPR008918">
    <property type="entry name" value="HhH2"/>
</dbReference>
<dbReference type="EC" id="3.1.-.-" evidence="16"/>
<keyword evidence="13 16" id="KW-0238">DNA-binding</keyword>
<keyword evidence="11 16" id="KW-0460">Magnesium</keyword>
<dbReference type="PRINTS" id="PR00853">
    <property type="entry name" value="XPGRADSUPER"/>
</dbReference>
<feature type="compositionally biased region" description="Low complexity" evidence="17">
    <location>
        <begin position="696"/>
        <end position="709"/>
    </location>
</feature>
<sequence length="809" mass="90665">MGITGLLPFVKNSCRPANIKDFSGSTVAIDAYSWLHKGAFSCAEKLVKGEKTDGYVHYCMKQLNLLLEARLRPIMVFDGCNLSSKEGTEKKRRDNREKTRQKGKELLCEGRIKEAREYFQRCVDVTPDMAREVIEACRRKSIDCIVAPYEADAQLAYLDKIGMAQLIITEDSDLILFGCTRIFFKMDGCGAGLLYEKEHLSKSFGNKALKFSFEKFRYMCILSGCDYLPSLHGIGLAKACKFFTLTNNLDLNVVLSKLPSYLKMPKLVVPKTYIESFIKANNTFLYQLVFCPQKKTLVPLNPYPEDLSPEDMEYAGKQLPDQLARELALGYINVKTMEKFEDSWSGMPKINLSQSLVWGSQQNSVKAPPKVQVNGFKFNTPKNNVQTSPKKRRFSEMVKTEQGSMCTDEELFSMYSSNTPKRSHIDNEYLEKDPLVPCSEVKKEPTEKSLPKTHPKILNIPFRKIVRSRFFFSDCTPNKDLNSSDISICSPEVKNNNNSSTLSSDLESTGNSPISNKDSSTSDNKCQFDVGFDSETVKDSPVSTSSLANNDRCEFTIDLCEPSPVKDNKENIIHRFAKKKVSPKENIPEPALNDNLTDNSPNKLKKDSWLDIIDEECNASTSTVSSNGKASKLLDTETEESPKPVFLNNPLKKTPRSKRLTLKKLHDFKWTKETKPKFNVSQDSGVSSCNGSFDGSQETSVSSQVSEVSPFFQGPSSCDSAIDLVSDSEDVDGGSSHVDINESTPFNSKSRSGEPKALKPLNNKNSKSVKCRTLGLSRNRKNSDKGIKKESLLNFNFTRQPKKEMSATQ</sequence>
<feature type="region of interest" description="Disordered" evidence="17">
    <location>
        <begin position="486"/>
        <end position="522"/>
    </location>
</feature>
<dbReference type="Gene3D" id="3.40.50.1010">
    <property type="entry name" value="5'-nuclease"/>
    <property type="match status" value="1"/>
</dbReference>
<dbReference type="EMBL" id="JAFNEN010000054">
    <property type="protein sequence ID" value="KAG8197493.1"/>
    <property type="molecule type" value="Genomic_DNA"/>
</dbReference>
<evidence type="ECO:0000256" key="14">
    <source>
        <dbReference type="ARBA" id="ARBA00023204"/>
    </source>
</evidence>
<feature type="region of interest" description="Disordered" evidence="17">
    <location>
        <begin position="726"/>
        <end position="809"/>
    </location>
</feature>
<feature type="compositionally biased region" description="Polar residues" evidence="17">
    <location>
        <begin position="741"/>
        <end position="750"/>
    </location>
</feature>
<dbReference type="InterPro" id="IPR044752">
    <property type="entry name" value="PIN-like_EXO1"/>
</dbReference>
<evidence type="ECO:0000256" key="1">
    <source>
        <dbReference type="ARBA" id="ARBA00004123"/>
    </source>
</evidence>
<comment type="function">
    <text evidence="16">5'-&gt;3' double-stranded DNA exonuclease which may also possess a cryptic 3'-&gt;5' double-stranded DNA exonuclease activity. Functions in DNA mismatch repair.</text>
</comment>
<keyword evidence="6" id="KW-0255">Endonuclease</keyword>
<evidence type="ECO:0000256" key="13">
    <source>
        <dbReference type="ARBA" id="ARBA00023125"/>
    </source>
</evidence>
<keyword evidence="14 16" id="KW-0234">DNA repair</keyword>
<evidence type="ECO:0000256" key="4">
    <source>
        <dbReference type="ARBA" id="ARBA00022722"/>
    </source>
</evidence>
<evidence type="ECO:0000256" key="8">
    <source>
        <dbReference type="ARBA" id="ARBA00022769"/>
    </source>
</evidence>
<evidence type="ECO:0000256" key="15">
    <source>
        <dbReference type="ARBA" id="ARBA00023242"/>
    </source>
</evidence>
<dbReference type="CDD" id="cd09857">
    <property type="entry name" value="PIN_EXO1"/>
    <property type="match status" value="1"/>
</dbReference>
<dbReference type="Gene3D" id="1.10.150.20">
    <property type="entry name" value="5' to 3' exonuclease, C-terminal subdomain"/>
    <property type="match status" value="1"/>
</dbReference>
<feature type="domain" description="XPG-I" evidence="18">
    <location>
        <begin position="138"/>
        <end position="206"/>
    </location>
</feature>
<dbReference type="SUPFAM" id="SSF47807">
    <property type="entry name" value="5' to 3' exonuclease, C-terminal subdomain"/>
    <property type="match status" value="1"/>
</dbReference>
<accession>A0AAV6VP52</accession>
<dbReference type="SMART" id="SM00484">
    <property type="entry name" value="XPGI"/>
    <property type="match status" value="1"/>
</dbReference>
<evidence type="ECO:0000256" key="9">
    <source>
        <dbReference type="ARBA" id="ARBA00022801"/>
    </source>
</evidence>
<evidence type="ECO:0000256" key="5">
    <source>
        <dbReference type="ARBA" id="ARBA00022723"/>
    </source>
</evidence>
<evidence type="ECO:0000256" key="12">
    <source>
        <dbReference type="ARBA" id="ARBA00022881"/>
    </source>
</evidence>
<dbReference type="FunFam" id="3.40.50.1010:FF:000002">
    <property type="entry name" value="Exonuclease 1, putative"/>
    <property type="match status" value="1"/>
</dbReference>
<keyword evidence="8 16" id="KW-0228">DNA excision</keyword>
<dbReference type="InterPro" id="IPR037315">
    <property type="entry name" value="EXO1_H3TH"/>
</dbReference>
<comment type="caution">
    <text evidence="20">The sequence shown here is derived from an EMBL/GenBank/DDBJ whole genome shotgun (WGS) entry which is preliminary data.</text>
</comment>
<evidence type="ECO:0000256" key="16">
    <source>
        <dbReference type="RuleBase" id="RU910737"/>
    </source>
</evidence>
<dbReference type="PROSITE" id="PS00842">
    <property type="entry name" value="XPG_2"/>
    <property type="match status" value="1"/>
</dbReference>
<dbReference type="SUPFAM" id="SSF88723">
    <property type="entry name" value="PIN domain-like"/>
    <property type="match status" value="1"/>
</dbReference>
<evidence type="ECO:0000259" key="18">
    <source>
        <dbReference type="SMART" id="SM00484"/>
    </source>
</evidence>
<dbReference type="InterPro" id="IPR036279">
    <property type="entry name" value="5-3_exonuclease_C_sf"/>
</dbReference>
<feature type="compositionally biased region" description="Low complexity" evidence="17">
    <location>
        <begin position="495"/>
        <end position="504"/>
    </location>
</feature>
<comment type="cofactor">
    <cofactor evidence="16">
        <name>Mg(2+)</name>
        <dbReference type="ChEBI" id="CHEBI:18420"/>
    </cofactor>
    <text evidence="16">Binds 2 magnesium ions per subunit. They probably participate in the reaction catalyzed by the enzyme. May bind an additional third magnesium ion after substrate binding.</text>
</comment>
<dbReference type="InterPro" id="IPR006084">
    <property type="entry name" value="XPG/Rad2"/>
</dbReference>
<feature type="domain" description="XPG N-terminal" evidence="19">
    <location>
        <begin position="1"/>
        <end position="99"/>
    </location>
</feature>
<dbReference type="GO" id="GO:0046872">
    <property type="term" value="F:metal ion binding"/>
    <property type="evidence" value="ECO:0007669"/>
    <property type="project" value="UniProtKB-UniRule"/>
</dbReference>
<dbReference type="SMART" id="SM00279">
    <property type="entry name" value="HhH2"/>
    <property type="match status" value="1"/>
</dbReference>
<evidence type="ECO:0000256" key="7">
    <source>
        <dbReference type="ARBA" id="ARBA00022763"/>
    </source>
</evidence>
<dbReference type="InterPro" id="IPR006086">
    <property type="entry name" value="XPG-I_dom"/>
</dbReference>
<name>A0AAV6VP52_9ARAC</name>
<dbReference type="FunFam" id="1.10.150.20:FF:000011">
    <property type="entry name" value="exonuclease 1"/>
    <property type="match status" value="1"/>
</dbReference>
<dbReference type="Pfam" id="PF00867">
    <property type="entry name" value="XPG_I"/>
    <property type="match status" value="1"/>
</dbReference>
<evidence type="ECO:0000313" key="20">
    <source>
        <dbReference type="EMBL" id="KAG8197493.1"/>
    </source>
</evidence>
<dbReference type="InterPro" id="IPR006085">
    <property type="entry name" value="XPG_DNA_repair_N"/>
</dbReference>
<evidence type="ECO:0000256" key="10">
    <source>
        <dbReference type="ARBA" id="ARBA00022839"/>
    </source>
</evidence>
<evidence type="ECO:0000256" key="17">
    <source>
        <dbReference type="SAM" id="MobiDB-lite"/>
    </source>
</evidence>